<dbReference type="InterPro" id="IPR036907">
    <property type="entry name" value="5'-Nucleotdase_C_sf"/>
</dbReference>
<evidence type="ECO:0000256" key="4">
    <source>
        <dbReference type="ARBA" id="ARBA00022729"/>
    </source>
</evidence>
<dbReference type="Pfam" id="PF00149">
    <property type="entry name" value="Metallophos"/>
    <property type="match status" value="1"/>
</dbReference>
<keyword evidence="6" id="KW-0547">Nucleotide-binding</keyword>
<dbReference type="GO" id="GO:0030288">
    <property type="term" value="C:outer membrane-bounded periplasmic space"/>
    <property type="evidence" value="ECO:0007669"/>
    <property type="project" value="TreeGrafter"/>
</dbReference>
<sequence length="516" mass="56955">MKKLKKVFPLLFILLFILATSVYAASSYKSANSQEEFVEVSLFGVNDFHGQLDTYQTLKGKKVGGAEYLAAYLKKYKQENPHSLLVHAGDMIGGSPPISSLFQEESTMEFLNLLNFDIGTPGNHEFDQGTNELTRLIDGGYHEKTGFFKGSNTPYISANVINKKTKKPLFSPYIIKEVNGMKIGFIGAVTTETNAYLLPESKKKIEITDEITAINHSVSRLKEQGISSIIVLAHISAKSKLNGSNAKEALIEMAPKIDDEVDVLFAGHNHQYANTTIENKLIVQAYSYGKAFSHVKLKIDPSTGDIAKKHAEIIPTEHKNISPDQETSQLLDKYSQRLGTTLSKEVGTISKTVSRKKDNKGNSSLASLVAESQKASVGADMAFMHHGGIRANLEKGQITMKDLYTVLPFPHQVVKLELTGKQIKEVLEQQWALGKKNLLQASGISFTYNENLPFGERILLLKDQEGNELEEGKRYNIAVSSYLAKGGDGFTAFQKGKLVQEGPGVVEALKIFMEQE</sequence>
<comment type="similarity">
    <text evidence="6">Belongs to the 5'-nucleotidase family.</text>
</comment>
<feature type="signal peptide" evidence="6">
    <location>
        <begin position="1"/>
        <end position="24"/>
    </location>
</feature>
<dbReference type="Gene3D" id="3.90.780.10">
    <property type="entry name" value="5'-Nucleotidase, C-terminal domain"/>
    <property type="match status" value="1"/>
</dbReference>
<evidence type="ECO:0000313" key="10">
    <source>
        <dbReference type="Proteomes" id="UP000626844"/>
    </source>
</evidence>
<accession>A0A926NGM4</accession>
<dbReference type="SUPFAM" id="SSF55816">
    <property type="entry name" value="5'-nucleotidase (syn. UDP-sugar hydrolase), C-terminal domain"/>
    <property type="match status" value="1"/>
</dbReference>
<keyword evidence="4 6" id="KW-0732">Signal</keyword>
<dbReference type="Gene3D" id="3.60.21.10">
    <property type="match status" value="1"/>
</dbReference>
<dbReference type="GO" id="GO:0009166">
    <property type="term" value="P:nucleotide catabolic process"/>
    <property type="evidence" value="ECO:0007669"/>
    <property type="project" value="InterPro"/>
</dbReference>
<proteinExistence type="inferred from homology"/>
<dbReference type="GO" id="GO:0008768">
    <property type="term" value="F:UDP-sugar diphosphatase activity"/>
    <property type="evidence" value="ECO:0007669"/>
    <property type="project" value="TreeGrafter"/>
</dbReference>
<dbReference type="InterPro" id="IPR008334">
    <property type="entry name" value="5'-Nucleotdase_C"/>
</dbReference>
<keyword evidence="2" id="KW-0134">Cell wall</keyword>
<dbReference type="InterPro" id="IPR004843">
    <property type="entry name" value="Calcineurin-like_PHP"/>
</dbReference>
<comment type="caution">
    <text evidence="9">The sequence shown here is derived from an EMBL/GenBank/DDBJ whole genome shotgun (WGS) entry which is preliminary data.</text>
</comment>
<evidence type="ECO:0000259" key="8">
    <source>
        <dbReference type="Pfam" id="PF02872"/>
    </source>
</evidence>
<evidence type="ECO:0000256" key="2">
    <source>
        <dbReference type="ARBA" id="ARBA00022512"/>
    </source>
</evidence>
<feature type="domain" description="Calcineurin-like phosphoesterase" evidence="7">
    <location>
        <begin position="45"/>
        <end position="272"/>
    </location>
</feature>
<dbReference type="AlphaFoldDB" id="A0A926NGM4"/>
<dbReference type="PANTHER" id="PTHR11575">
    <property type="entry name" value="5'-NUCLEOTIDASE-RELATED"/>
    <property type="match status" value="1"/>
</dbReference>
<gene>
    <name evidence="9" type="ORF">IC621_10835</name>
</gene>
<evidence type="ECO:0000256" key="1">
    <source>
        <dbReference type="ARBA" id="ARBA00004168"/>
    </source>
</evidence>
<name>A0A926NGM4_9BACI</name>
<evidence type="ECO:0000259" key="7">
    <source>
        <dbReference type="Pfam" id="PF00149"/>
    </source>
</evidence>
<dbReference type="PANTHER" id="PTHR11575:SF24">
    <property type="entry name" value="5'-NUCLEOTIDASE"/>
    <property type="match status" value="1"/>
</dbReference>
<dbReference type="RefSeq" id="WP_191158327.1">
    <property type="nucleotide sequence ID" value="NZ_JACXAI010000012.1"/>
</dbReference>
<dbReference type="InterPro" id="IPR006179">
    <property type="entry name" value="5_nucleotidase/apyrase"/>
</dbReference>
<evidence type="ECO:0000313" key="9">
    <source>
        <dbReference type="EMBL" id="MBD1380725.1"/>
    </source>
</evidence>
<dbReference type="GO" id="GO:0008253">
    <property type="term" value="F:5'-nucleotidase activity"/>
    <property type="evidence" value="ECO:0007669"/>
    <property type="project" value="TreeGrafter"/>
</dbReference>
<dbReference type="Proteomes" id="UP000626844">
    <property type="component" value="Unassembled WGS sequence"/>
</dbReference>
<dbReference type="InterPro" id="IPR029052">
    <property type="entry name" value="Metallo-depent_PP-like"/>
</dbReference>
<evidence type="ECO:0000256" key="3">
    <source>
        <dbReference type="ARBA" id="ARBA00022525"/>
    </source>
</evidence>
<dbReference type="PRINTS" id="PR01607">
    <property type="entry name" value="APYRASEFAMLY"/>
</dbReference>
<reference evidence="9" key="1">
    <citation type="submission" date="2020-09" db="EMBL/GenBank/DDBJ databases">
        <title>A novel bacterium of genus Bacillus, isolated from South China Sea.</title>
        <authorList>
            <person name="Huang H."/>
            <person name="Mo K."/>
            <person name="Hu Y."/>
        </authorList>
    </citation>
    <scope>NUCLEOTIDE SEQUENCE</scope>
    <source>
        <strain evidence="9">IB182487</strain>
    </source>
</reference>
<keyword evidence="10" id="KW-1185">Reference proteome</keyword>
<dbReference type="Pfam" id="PF02872">
    <property type="entry name" value="5_nucleotid_C"/>
    <property type="match status" value="1"/>
</dbReference>
<evidence type="ECO:0000256" key="5">
    <source>
        <dbReference type="ARBA" id="ARBA00023088"/>
    </source>
</evidence>
<feature type="chain" id="PRO_5038168012" evidence="6">
    <location>
        <begin position="25"/>
        <end position="516"/>
    </location>
</feature>
<comment type="subcellular location">
    <subcellularLocation>
        <location evidence="1">Secreted</location>
        <location evidence="1">Cell wall</location>
        <topology evidence="1">Peptidoglycan-anchor</topology>
    </subcellularLocation>
</comment>
<organism evidence="9 10">
    <name type="scientific">Metabacillus arenae</name>
    <dbReference type="NCBI Taxonomy" id="2771434"/>
    <lineage>
        <taxon>Bacteria</taxon>
        <taxon>Bacillati</taxon>
        <taxon>Bacillota</taxon>
        <taxon>Bacilli</taxon>
        <taxon>Bacillales</taxon>
        <taxon>Bacillaceae</taxon>
        <taxon>Metabacillus</taxon>
    </lineage>
</organism>
<feature type="domain" description="5'-Nucleotidase C-terminal" evidence="8">
    <location>
        <begin position="346"/>
        <end position="494"/>
    </location>
</feature>
<dbReference type="SUPFAM" id="SSF56300">
    <property type="entry name" value="Metallo-dependent phosphatases"/>
    <property type="match status" value="1"/>
</dbReference>
<dbReference type="FunFam" id="3.60.21.10:FF:000052">
    <property type="entry name" value="Endonuclease YhcR"/>
    <property type="match status" value="1"/>
</dbReference>
<evidence type="ECO:0000256" key="6">
    <source>
        <dbReference type="RuleBase" id="RU362119"/>
    </source>
</evidence>
<dbReference type="EMBL" id="JACXAI010000012">
    <property type="protein sequence ID" value="MBD1380725.1"/>
    <property type="molecule type" value="Genomic_DNA"/>
</dbReference>
<keyword evidence="6" id="KW-0378">Hydrolase</keyword>
<keyword evidence="3" id="KW-0964">Secreted</keyword>
<protein>
    <submittedName>
        <fullName evidence="9">Bifunctional metallophosphatase/5'-nucleotidase</fullName>
    </submittedName>
</protein>
<dbReference type="GO" id="GO:0000166">
    <property type="term" value="F:nucleotide binding"/>
    <property type="evidence" value="ECO:0007669"/>
    <property type="project" value="UniProtKB-KW"/>
</dbReference>
<keyword evidence="5" id="KW-0572">Peptidoglycan-anchor</keyword>